<dbReference type="EMBL" id="GGEC01015118">
    <property type="protein sequence ID" value="MBW95601.1"/>
    <property type="molecule type" value="Transcribed_RNA"/>
</dbReference>
<dbReference type="AlphaFoldDB" id="A0A2P2JQ56"/>
<protein>
    <submittedName>
        <fullName evidence="1">Uncharacterized protein</fullName>
    </submittedName>
</protein>
<name>A0A2P2JQ56_RHIMU</name>
<evidence type="ECO:0000313" key="1">
    <source>
        <dbReference type="EMBL" id="MBW95601.1"/>
    </source>
</evidence>
<organism evidence="1">
    <name type="scientific">Rhizophora mucronata</name>
    <name type="common">Asiatic mangrove</name>
    <dbReference type="NCBI Taxonomy" id="61149"/>
    <lineage>
        <taxon>Eukaryota</taxon>
        <taxon>Viridiplantae</taxon>
        <taxon>Streptophyta</taxon>
        <taxon>Embryophyta</taxon>
        <taxon>Tracheophyta</taxon>
        <taxon>Spermatophyta</taxon>
        <taxon>Magnoliopsida</taxon>
        <taxon>eudicotyledons</taxon>
        <taxon>Gunneridae</taxon>
        <taxon>Pentapetalae</taxon>
        <taxon>rosids</taxon>
        <taxon>fabids</taxon>
        <taxon>Malpighiales</taxon>
        <taxon>Rhizophoraceae</taxon>
        <taxon>Rhizophora</taxon>
    </lineage>
</organism>
<proteinExistence type="predicted"/>
<accession>A0A2P2JQ56</accession>
<reference evidence="1" key="1">
    <citation type="submission" date="2018-02" db="EMBL/GenBank/DDBJ databases">
        <title>Rhizophora mucronata_Transcriptome.</title>
        <authorList>
            <person name="Meera S.P."/>
            <person name="Sreeshan A."/>
            <person name="Augustine A."/>
        </authorList>
    </citation>
    <scope>NUCLEOTIDE SEQUENCE</scope>
    <source>
        <tissue evidence="1">Leaf</tissue>
    </source>
</reference>
<sequence length="66" mass="7639">MQWKEACCLNKFPSLLIHFMSPRYSQWLLIIHNVVSMTMLSHANLNQVKLLKDIHDVFALAVSCIP</sequence>